<dbReference type="SUPFAM" id="SSF53474">
    <property type="entry name" value="alpha/beta-Hydrolases"/>
    <property type="match status" value="1"/>
</dbReference>
<accession>A0ABX1W2D2</accession>
<evidence type="ECO:0000256" key="1">
    <source>
        <dbReference type="SAM" id="SignalP"/>
    </source>
</evidence>
<dbReference type="RefSeq" id="WP_175269802.1">
    <property type="nucleotide sequence ID" value="NZ_JABFCR010000032.1"/>
</dbReference>
<comment type="caution">
    <text evidence="2">The sequence shown here is derived from an EMBL/GenBank/DDBJ whole genome shotgun (WGS) entry which is preliminary data.</text>
</comment>
<dbReference type="InterPro" id="IPR029058">
    <property type="entry name" value="AB_hydrolase_fold"/>
</dbReference>
<reference evidence="2 3" key="1">
    <citation type="submission" date="2020-05" db="EMBL/GenBank/DDBJ databases">
        <authorList>
            <person name="Khan S.A."/>
            <person name="Jeon C.O."/>
            <person name="Chun B.H."/>
        </authorList>
    </citation>
    <scope>NUCLEOTIDE SEQUENCE [LARGE SCALE GENOMIC DNA]</scope>
    <source>
        <strain evidence="2 3">S1162</strain>
    </source>
</reference>
<name>A0ABX1W2D2_9SPHI</name>
<keyword evidence="1" id="KW-0732">Signal</keyword>
<gene>
    <name evidence="2" type="ORF">HK413_08130</name>
</gene>
<evidence type="ECO:0000313" key="3">
    <source>
        <dbReference type="Proteomes" id="UP000566071"/>
    </source>
</evidence>
<dbReference type="Proteomes" id="UP000566071">
    <property type="component" value="Unassembled WGS sequence"/>
</dbReference>
<dbReference type="NCBIfam" id="TIGR01409">
    <property type="entry name" value="TAT_signal_seq"/>
    <property type="match status" value="1"/>
</dbReference>
<organism evidence="2 3">
    <name type="scientific">Mucilaginibacter humi</name>
    <dbReference type="NCBI Taxonomy" id="2732510"/>
    <lineage>
        <taxon>Bacteria</taxon>
        <taxon>Pseudomonadati</taxon>
        <taxon>Bacteroidota</taxon>
        <taxon>Sphingobacteriia</taxon>
        <taxon>Sphingobacteriales</taxon>
        <taxon>Sphingobacteriaceae</taxon>
        <taxon>Mucilaginibacter</taxon>
    </lineage>
</organism>
<evidence type="ECO:0000313" key="2">
    <source>
        <dbReference type="EMBL" id="NNU34118.1"/>
    </source>
</evidence>
<dbReference type="PROSITE" id="PS51318">
    <property type="entry name" value="TAT"/>
    <property type="match status" value="1"/>
</dbReference>
<keyword evidence="3" id="KW-1185">Reference proteome</keyword>
<dbReference type="Gene3D" id="3.40.50.1820">
    <property type="entry name" value="alpha/beta hydrolase"/>
    <property type="match status" value="1"/>
</dbReference>
<feature type="signal peptide" evidence="1">
    <location>
        <begin position="1"/>
        <end position="31"/>
    </location>
</feature>
<dbReference type="InterPro" id="IPR006311">
    <property type="entry name" value="TAT_signal"/>
</dbReference>
<dbReference type="EMBL" id="JABFCR010000032">
    <property type="protein sequence ID" value="NNU34118.1"/>
    <property type="molecule type" value="Genomic_DNA"/>
</dbReference>
<dbReference type="InterPro" id="IPR019546">
    <property type="entry name" value="TAT_signal_bac_arc"/>
</dbReference>
<protein>
    <submittedName>
        <fullName evidence="2">Carboxylesterase family protein</fullName>
    </submittedName>
</protein>
<sequence length="99" mass="10796">MKNNRRQFLQKAGLLTTAAGLSYVTPAIANAQPELIDKDDKVFASSTNAVADTEHGKVRGYTRNKVLTFKGIPYGATTAGDNRFMPPKSLCRGIRLRIA</sequence>
<proteinExistence type="predicted"/>
<feature type="chain" id="PRO_5046285361" evidence="1">
    <location>
        <begin position="32"/>
        <end position="99"/>
    </location>
</feature>